<organism evidence="8 9">
    <name type="scientific">Nitratireductor thuwali</name>
    <dbReference type="NCBI Taxonomy" id="2267699"/>
    <lineage>
        <taxon>Bacteria</taxon>
        <taxon>Pseudomonadati</taxon>
        <taxon>Pseudomonadota</taxon>
        <taxon>Alphaproteobacteria</taxon>
        <taxon>Hyphomicrobiales</taxon>
        <taxon>Phyllobacteriaceae</taxon>
        <taxon>Nitratireductor</taxon>
    </lineage>
</organism>
<evidence type="ECO:0000256" key="4">
    <source>
        <dbReference type="ARBA" id="ARBA00022989"/>
    </source>
</evidence>
<feature type="transmembrane region" description="Helical" evidence="6">
    <location>
        <begin position="27"/>
        <end position="48"/>
    </location>
</feature>
<comment type="subcellular location">
    <subcellularLocation>
        <location evidence="1">Membrane</location>
        <topology evidence="1">Multi-pass membrane protein</topology>
    </subcellularLocation>
</comment>
<dbReference type="Gene3D" id="1.10.3730.20">
    <property type="match status" value="1"/>
</dbReference>
<sequence length="294" mass="31014">MSVSMAGFTINDAFAKLASQGMNMGQIMLVRGVFATILLALLVWRTGAFSRLGGLRHPSVFLRMVCEVAATVTFLTALMRLPIANVHAVLQALPLAVTMGAALFYGEPVGWRRWAAIAVGFAGVMIIVRPGLEGFSGWSLLALAAVGFCMVRDLATRQIPGTTPTALVSIATSIAVSICGAALIGPFGGWSPLTFANVSLLLAAAVFLIFGYQFIIMAMREGDVSFMAPFRYTGLLWAILLGLVIFGDIPDLMMLAGAAIVVASGLYALYREQVVARKTPIVHSTGPGMAPDGV</sequence>
<feature type="transmembrane region" description="Helical" evidence="6">
    <location>
        <begin position="167"/>
        <end position="188"/>
    </location>
</feature>
<dbReference type="Proteomes" id="UP001342418">
    <property type="component" value="Chromosome"/>
</dbReference>
<evidence type="ECO:0000313" key="8">
    <source>
        <dbReference type="EMBL" id="UUP15597.1"/>
    </source>
</evidence>
<evidence type="ECO:0000313" key="9">
    <source>
        <dbReference type="Proteomes" id="UP001342418"/>
    </source>
</evidence>
<evidence type="ECO:0000259" key="7">
    <source>
        <dbReference type="Pfam" id="PF00892"/>
    </source>
</evidence>
<dbReference type="PANTHER" id="PTHR22911:SF6">
    <property type="entry name" value="SOLUTE CARRIER FAMILY 35 MEMBER G1"/>
    <property type="match status" value="1"/>
</dbReference>
<feature type="transmembrane region" description="Helical" evidence="6">
    <location>
        <begin position="228"/>
        <end position="246"/>
    </location>
</feature>
<gene>
    <name evidence="8" type="primary">ribN_1</name>
    <name evidence="8" type="ORF">NTH_00035</name>
</gene>
<proteinExistence type="inferred from homology"/>
<keyword evidence="4 6" id="KW-1133">Transmembrane helix</keyword>
<comment type="similarity">
    <text evidence="2">Belongs to the drug/metabolite transporter (DMT) superfamily. 10 TMS drug/metabolite exporter (DME) (TC 2.A.7.3) family.</text>
</comment>
<feature type="transmembrane region" description="Helical" evidence="6">
    <location>
        <begin position="194"/>
        <end position="216"/>
    </location>
</feature>
<dbReference type="InterPro" id="IPR000620">
    <property type="entry name" value="EamA_dom"/>
</dbReference>
<dbReference type="EMBL" id="CP030941">
    <property type="protein sequence ID" value="UUP15597.1"/>
    <property type="molecule type" value="Genomic_DNA"/>
</dbReference>
<protein>
    <submittedName>
        <fullName evidence="8">Riboflavin transporter</fullName>
    </submittedName>
</protein>
<evidence type="ECO:0000256" key="3">
    <source>
        <dbReference type="ARBA" id="ARBA00022692"/>
    </source>
</evidence>
<dbReference type="PANTHER" id="PTHR22911">
    <property type="entry name" value="ACYL-MALONYL CONDENSING ENZYME-RELATED"/>
    <property type="match status" value="1"/>
</dbReference>
<dbReference type="Pfam" id="PF00892">
    <property type="entry name" value="EamA"/>
    <property type="match status" value="1"/>
</dbReference>
<keyword evidence="5 6" id="KW-0472">Membrane</keyword>
<feature type="transmembrane region" description="Helical" evidence="6">
    <location>
        <begin position="85"/>
        <end position="105"/>
    </location>
</feature>
<feature type="transmembrane region" description="Helical" evidence="6">
    <location>
        <begin position="60"/>
        <end position="79"/>
    </location>
</feature>
<keyword evidence="3 6" id="KW-0812">Transmembrane</keyword>
<feature type="domain" description="EamA" evidence="7">
    <location>
        <begin position="4"/>
        <end position="128"/>
    </location>
</feature>
<name>A0ABY5MFR3_9HYPH</name>
<evidence type="ECO:0000256" key="1">
    <source>
        <dbReference type="ARBA" id="ARBA00004141"/>
    </source>
</evidence>
<dbReference type="InterPro" id="IPR037185">
    <property type="entry name" value="EmrE-like"/>
</dbReference>
<evidence type="ECO:0000256" key="2">
    <source>
        <dbReference type="ARBA" id="ARBA00009853"/>
    </source>
</evidence>
<keyword evidence="9" id="KW-1185">Reference proteome</keyword>
<accession>A0ABY5MFR3</accession>
<dbReference type="SUPFAM" id="SSF103481">
    <property type="entry name" value="Multidrug resistance efflux transporter EmrE"/>
    <property type="match status" value="2"/>
</dbReference>
<evidence type="ECO:0000256" key="6">
    <source>
        <dbReference type="SAM" id="Phobius"/>
    </source>
</evidence>
<feature type="transmembrane region" description="Helical" evidence="6">
    <location>
        <begin position="252"/>
        <end position="270"/>
    </location>
</feature>
<reference evidence="8 9" key="1">
    <citation type="submission" date="2018-07" db="EMBL/GenBank/DDBJ databases">
        <title>Genome sequence of Nitratireductor thuwali#1536.</title>
        <authorList>
            <person name="Michoud G."/>
            <person name="Merlino G."/>
            <person name="Sefrji F.O."/>
            <person name="Daffonchio D."/>
        </authorList>
    </citation>
    <scope>NUCLEOTIDE SEQUENCE [LARGE SCALE GENOMIC DNA]</scope>
    <source>
        <strain evidence="9">Nit1536</strain>
    </source>
</reference>
<evidence type="ECO:0000256" key="5">
    <source>
        <dbReference type="ARBA" id="ARBA00023136"/>
    </source>
</evidence>